<comment type="caution">
    <text evidence="12">The sequence shown here is derived from an EMBL/GenBank/DDBJ whole genome shotgun (WGS) entry which is preliminary data.</text>
</comment>
<protein>
    <submittedName>
        <fullName evidence="12">Uncharacterized protein</fullName>
    </submittedName>
</protein>
<proteinExistence type="predicted"/>
<keyword evidence="4" id="KW-0378">Hydrolase</keyword>
<reference evidence="12 13" key="1">
    <citation type="journal article" date="2017" name="ISME J.">
        <title>Potential for microbial H2 and metal transformations associated with novel bacteria and archaea in deep terrestrial subsurface sediments.</title>
        <authorList>
            <person name="Hernsdorf A.W."/>
            <person name="Amano Y."/>
            <person name="Miyakawa K."/>
            <person name="Ise K."/>
            <person name="Suzuki Y."/>
            <person name="Anantharaman K."/>
            <person name="Probst A."/>
            <person name="Burstein D."/>
            <person name="Thomas B.C."/>
            <person name="Banfield J.F."/>
        </authorList>
    </citation>
    <scope>NUCLEOTIDE SEQUENCE [LARGE SCALE GENOMIC DNA]</scope>
    <source>
        <strain evidence="12">HGW-Wallbacteria-1</strain>
    </source>
</reference>
<dbReference type="Pfam" id="PF21445">
    <property type="entry name" value="ADDB_N"/>
    <property type="match status" value="1"/>
</dbReference>
<keyword evidence="6" id="KW-0269">Exonuclease</keyword>
<dbReference type="Proteomes" id="UP000233256">
    <property type="component" value="Unassembled WGS sequence"/>
</dbReference>
<keyword evidence="9" id="KW-0234">DNA repair</keyword>
<dbReference type="GO" id="GO:0005524">
    <property type="term" value="F:ATP binding"/>
    <property type="evidence" value="ECO:0007669"/>
    <property type="project" value="UniProtKB-KW"/>
</dbReference>
<dbReference type="Gene3D" id="3.90.320.10">
    <property type="match status" value="1"/>
</dbReference>
<dbReference type="GO" id="GO:0004527">
    <property type="term" value="F:exonuclease activity"/>
    <property type="evidence" value="ECO:0007669"/>
    <property type="project" value="UniProtKB-KW"/>
</dbReference>
<dbReference type="InterPro" id="IPR011335">
    <property type="entry name" value="Restrct_endonuc-II-like"/>
</dbReference>
<dbReference type="EMBL" id="PGXC01000002">
    <property type="protein sequence ID" value="PKK91745.1"/>
    <property type="molecule type" value="Genomic_DNA"/>
</dbReference>
<evidence type="ECO:0000313" key="13">
    <source>
        <dbReference type="Proteomes" id="UP000233256"/>
    </source>
</evidence>
<evidence type="ECO:0000256" key="2">
    <source>
        <dbReference type="ARBA" id="ARBA00022741"/>
    </source>
</evidence>
<evidence type="ECO:0000259" key="10">
    <source>
        <dbReference type="Pfam" id="PF12705"/>
    </source>
</evidence>
<keyword evidence="7" id="KW-0067">ATP-binding</keyword>
<gene>
    <name evidence="12" type="ORF">CVV64_03520</name>
</gene>
<dbReference type="PANTHER" id="PTHR30591:SF1">
    <property type="entry name" value="RECBCD ENZYME SUBUNIT RECC"/>
    <property type="match status" value="1"/>
</dbReference>
<evidence type="ECO:0000256" key="7">
    <source>
        <dbReference type="ARBA" id="ARBA00022840"/>
    </source>
</evidence>
<evidence type="ECO:0000259" key="11">
    <source>
        <dbReference type="Pfam" id="PF21445"/>
    </source>
</evidence>
<sequence length="1162" mass="127453">MTTTIVMGPPASGKTKILAQLARSRGKELFAKVAVCLPSSLHVEAWKRILAAQGGAIGVDLMTFDDLVDTMLINSGNPCFRLQSGQAFTVLRQAVRMSRLSEYESIGATGGFIRGVSRAIDDFRAAMISPRQLKSIEKSNLQLAGLADIAKIYTSYMELLEKRKWRDSLETQRLVLEIVVGDFTISNSHGMVIFDGFDAFTPLQRNIIKSLKSKEKDIALSMTAPMNCHADHSSFERYCRIVNETLNAIAPDVNVKQLLSSGLVNFTEGINTGDINFVMTPVDGIITEPMIPGLIYLNRNLTSMSIDCRPEIVMIEAVDKGGEVREALRQLKIRAMDGQSLSRMAIVARDTGSYRRHVMSIAGEMGIPCRFEEGIPLRESPLAIAILRFMNLFTPLEISGESHFRFDLTDFIQTLSSPYFVLRDSVIDMNSIASAFKTAALWGNITGGLHQWREVLTLLSNHCGGNPSELSAVVQLDSSDSATFVTSAVNETAIENAVESDIESGVESDMDELSLPADVPHGEEARLLLDFIENFITEFAPPEISDSSSLQSDSLISSAKSPSAESAGNSVFCGWLERILFSENQGDDSPAMQSIHETLESFDVLHSSDIHYDQKSFQADVEVLCCFSRALQDLRWAEQNFQVLPVSFGEFAETLNSVVELTTYADSHSIDERIIVTNIQRIRGISFDTLVLLGLAEGEFPRSQKDDPLMPDHIRGILREVSSGAIDLNPVLESRESELFLETLSRSSKTLILSRPLYSESGDTWEPSPFWETLKSSGLESEIMCDPFSLKRPASRMEALISAADSALSKSMSTSAASSGSNAVAESGAFTAGAACENFADSSAELKESWLLLQRAARVLNSRNGLVQGTFNGYLADLDRRLLRGTWKAAFGPSSLETYMECPFRYYLERVLGLSVTEEPEEGLNALSEGSILHEILRLSIEPELVNPSSERVMQACQRVLNTAPVKYGFRPPPWWKQIKFRLQAIAIRAAMTIPVSLGGSEPIAVEAPFGMGAGTDAETLKLEFEGVKFAIRGVVDRIDRLPDGSLAIIDYKSASSTRYTPGHFERGARLQVPLYALAVHETMGLGDVSDGIYWHFREGRKSPGTLSKIGVENGCNIAVESAGRCVKGILNGYFEPLQPPGGCPDYCPGASFCWSYKASSR</sequence>
<keyword evidence="2" id="KW-0547">Nucleotide-binding</keyword>
<evidence type="ECO:0000313" key="12">
    <source>
        <dbReference type="EMBL" id="PKK91745.1"/>
    </source>
</evidence>
<dbReference type="GO" id="GO:0004386">
    <property type="term" value="F:helicase activity"/>
    <property type="evidence" value="ECO:0007669"/>
    <property type="project" value="UniProtKB-KW"/>
</dbReference>
<dbReference type="GO" id="GO:0006281">
    <property type="term" value="P:DNA repair"/>
    <property type="evidence" value="ECO:0007669"/>
    <property type="project" value="UniProtKB-KW"/>
</dbReference>
<dbReference type="Pfam" id="PF12705">
    <property type="entry name" value="PDDEXK_1"/>
    <property type="match status" value="1"/>
</dbReference>
<dbReference type="SUPFAM" id="SSF52980">
    <property type="entry name" value="Restriction endonuclease-like"/>
    <property type="match status" value="1"/>
</dbReference>
<name>A0A2N1PTR8_9BACT</name>
<dbReference type="InterPro" id="IPR038726">
    <property type="entry name" value="PDDEXK_AddAB-type"/>
</dbReference>
<evidence type="ECO:0000256" key="9">
    <source>
        <dbReference type="ARBA" id="ARBA00023204"/>
    </source>
</evidence>
<dbReference type="AlphaFoldDB" id="A0A2N1PTR8"/>
<organism evidence="12 13">
    <name type="scientific">Candidatus Wallbacteria bacterium HGW-Wallbacteria-1</name>
    <dbReference type="NCBI Taxonomy" id="2013854"/>
    <lineage>
        <taxon>Bacteria</taxon>
        <taxon>Candidatus Walliibacteriota</taxon>
    </lineage>
</organism>
<dbReference type="PANTHER" id="PTHR30591">
    <property type="entry name" value="RECBCD ENZYME SUBUNIT RECC"/>
    <property type="match status" value="1"/>
</dbReference>
<feature type="domain" description="ATP-dependent helicase/deoxyribonuclease subunit B N-terminal" evidence="11">
    <location>
        <begin position="33"/>
        <end position="237"/>
    </location>
</feature>
<dbReference type="InterPro" id="IPR011604">
    <property type="entry name" value="PDDEXK-like_dom_sf"/>
</dbReference>
<evidence type="ECO:0000256" key="4">
    <source>
        <dbReference type="ARBA" id="ARBA00022801"/>
    </source>
</evidence>
<keyword evidence="8" id="KW-0238">DNA-binding</keyword>
<dbReference type="SUPFAM" id="SSF52540">
    <property type="entry name" value="P-loop containing nucleoside triphosphate hydrolases"/>
    <property type="match status" value="1"/>
</dbReference>
<accession>A0A2N1PTR8</accession>
<dbReference type="InterPro" id="IPR027417">
    <property type="entry name" value="P-loop_NTPase"/>
</dbReference>
<keyword evidence="1" id="KW-0540">Nuclease</keyword>
<dbReference type="GO" id="GO:0003677">
    <property type="term" value="F:DNA binding"/>
    <property type="evidence" value="ECO:0007669"/>
    <property type="project" value="UniProtKB-KW"/>
</dbReference>
<dbReference type="GO" id="GO:0006310">
    <property type="term" value="P:DNA recombination"/>
    <property type="evidence" value="ECO:0007669"/>
    <property type="project" value="TreeGrafter"/>
</dbReference>
<dbReference type="Gene3D" id="3.40.50.300">
    <property type="entry name" value="P-loop containing nucleotide triphosphate hydrolases"/>
    <property type="match status" value="2"/>
</dbReference>
<evidence type="ECO:0000256" key="3">
    <source>
        <dbReference type="ARBA" id="ARBA00022763"/>
    </source>
</evidence>
<evidence type="ECO:0000256" key="1">
    <source>
        <dbReference type="ARBA" id="ARBA00022722"/>
    </source>
</evidence>
<evidence type="ECO:0000256" key="6">
    <source>
        <dbReference type="ARBA" id="ARBA00022839"/>
    </source>
</evidence>
<evidence type="ECO:0000256" key="5">
    <source>
        <dbReference type="ARBA" id="ARBA00022806"/>
    </source>
</evidence>
<evidence type="ECO:0000256" key="8">
    <source>
        <dbReference type="ARBA" id="ARBA00023125"/>
    </source>
</evidence>
<keyword evidence="5" id="KW-0347">Helicase</keyword>
<keyword evidence="3" id="KW-0227">DNA damage</keyword>
<feature type="domain" description="PD-(D/E)XK endonuclease-like" evidence="10">
    <location>
        <begin position="892"/>
        <end position="1154"/>
    </location>
</feature>
<dbReference type="InterPro" id="IPR049035">
    <property type="entry name" value="ADDB_N"/>
</dbReference>